<feature type="region of interest" description="Disordered" evidence="2">
    <location>
        <begin position="30"/>
        <end position="56"/>
    </location>
</feature>
<gene>
    <name evidence="5" type="primary">BQ5605_C020g09216</name>
    <name evidence="5" type="ORF">BQ5605_C020G09216</name>
</gene>
<name>A0A2X0MN85_9BASI</name>
<feature type="domain" description="FAS1" evidence="4">
    <location>
        <begin position="72"/>
        <end position="259"/>
    </location>
</feature>
<evidence type="ECO:0000256" key="2">
    <source>
        <dbReference type="SAM" id="MobiDB-lite"/>
    </source>
</evidence>
<feature type="chain" id="PRO_5016088396" evidence="3">
    <location>
        <begin position="23"/>
        <end position="264"/>
    </location>
</feature>
<dbReference type="InterPro" id="IPR040200">
    <property type="entry name" value="Mug57-like"/>
</dbReference>
<dbReference type="AlphaFoldDB" id="A0A2X0MN85"/>
<dbReference type="PANTHER" id="PTHR28156:SF1">
    <property type="entry name" value="FAS1 DOMAIN-CONTAINING PROTEIN YDR262W"/>
    <property type="match status" value="1"/>
</dbReference>
<evidence type="ECO:0000259" key="4">
    <source>
        <dbReference type="PROSITE" id="PS50213"/>
    </source>
</evidence>
<sequence>MKPAIRPILLLALSSVVAYSWATSIPQQQHPFAPPTAGDSHSHSHSQLGPAMTIPKTNPFLSSSTNAVSSTTMALADLLTQSRRTSIFYDYCRDVPSVSALLNAPPSSSKETLPTLLVPLNSAIIAMAHKPHQTQPTTDSRFHQLRTERQLEDESNAYLSRWVRAHVIPAEVEMGSEGWQDKTYETLDHSSVQFALRKDETTNEERVVIMPGEIEVVGMSQPDPAKRGQRTSRYRHSDIRICSQTQASNGMIYYIDGTLNLGSV</sequence>
<dbReference type="SUPFAM" id="SSF82153">
    <property type="entry name" value="FAS1 domain"/>
    <property type="match status" value="1"/>
</dbReference>
<dbReference type="Gene3D" id="2.30.180.10">
    <property type="entry name" value="FAS1 domain"/>
    <property type="match status" value="1"/>
</dbReference>
<keyword evidence="6" id="KW-1185">Reference proteome</keyword>
<evidence type="ECO:0000313" key="5">
    <source>
        <dbReference type="EMBL" id="SGZ18978.1"/>
    </source>
</evidence>
<dbReference type="PANTHER" id="PTHR28156">
    <property type="entry name" value="FAS1 DOMAIN-CONTAINING PROTEIN YDR262W"/>
    <property type="match status" value="1"/>
</dbReference>
<keyword evidence="1 3" id="KW-0732">Signal</keyword>
<reference evidence="5 6" key="1">
    <citation type="submission" date="2016-11" db="EMBL/GenBank/DDBJ databases">
        <authorList>
            <person name="Jaros S."/>
            <person name="Januszkiewicz K."/>
            <person name="Wedrychowicz H."/>
        </authorList>
    </citation>
    <scope>NUCLEOTIDE SEQUENCE [LARGE SCALE GENOMIC DNA]</scope>
</reference>
<dbReference type="EMBL" id="FQNC01000082">
    <property type="protein sequence ID" value="SGZ18978.1"/>
    <property type="molecule type" value="Genomic_DNA"/>
</dbReference>
<evidence type="ECO:0000313" key="6">
    <source>
        <dbReference type="Proteomes" id="UP000249464"/>
    </source>
</evidence>
<protein>
    <submittedName>
        <fullName evidence="5">BQ5605_C020g09216 protein</fullName>
    </submittedName>
</protein>
<dbReference type="PROSITE" id="PS50213">
    <property type="entry name" value="FAS1"/>
    <property type="match status" value="1"/>
</dbReference>
<dbReference type="STRING" id="796604.A0A2X0MN85"/>
<evidence type="ECO:0000256" key="3">
    <source>
        <dbReference type="SAM" id="SignalP"/>
    </source>
</evidence>
<feature type="signal peptide" evidence="3">
    <location>
        <begin position="1"/>
        <end position="22"/>
    </location>
</feature>
<accession>A0A2X0MN85</accession>
<dbReference type="InterPro" id="IPR036378">
    <property type="entry name" value="FAS1_dom_sf"/>
</dbReference>
<organism evidence="5 6">
    <name type="scientific">Microbotryum silenes-dioicae</name>
    <dbReference type="NCBI Taxonomy" id="796604"/>
    <lineage>
        <taxon>Eukaryota</taxon>
        <taxon>Fungi</taxon>
        <taxon>Dikarya</taxon>
        <taxon>Basidiomycota</taxon>
        <taxon>Pucciniomycotina</taxon>
        <taxon>Microbotryomycetes</taxon>
        <taxon>Microbotryales</taxon>
        <taxon>Microbotryaceae</taxon>
        <taxon>Microbotryum</taxon>
    </lineage>
</organism>
<dbReference type="InterPro" id="IPR000782">
    <property type="entry name" value="FAS1_domain"/>
</dbReference>
<proteinExistence type="predicted"/>
<dbReference type="Proteomes" id="UP000249464">
    <property type="component" value="Unassembled WGS sequence"/>
</dbReference>
<evidence type="ECO:0000256" key="1">
    <source>
        <dbReference type="ARBA" id="ARBA00022729"/>
    </source>
</evidence>